<protein>
    <submittedName>
        <fullName evidence="2">Nicotinamide-nucleotide adenylyltransferase, NadR type</fullName>
    </submittedName>
</protein>
<feature type="domain" description="NadR/Ttd14 AAA" evidence="1">
    <location>
        <begin position="15"/>
        <end position="174"/>
    </location>
</feature>
<dbReference type="InterPro" id="IPR027417">
    <property type="entry name" value="P-loop_NTPase"/>
</dbReference>
<keyword evidence="3" id="KW-1185">Reference proteome</keyword>
<dbReference type="GO" id="GO:0016779">
    <property type="term" value="F:nucleotidyltransferase activity"/>
    <property type="evidence" value="ECO:0007669"/>
    <property type="project" value="UniProtKB-KW"/>
</dbReference>
<dbReference type="Proteomes" id="UP000219193">
    <property type="component" value="Unassembled WGS sequence"/>
</dbReference>
<accession>A0A285X132</accession>
<gene>
    <name evidence="2" type="ORF">SAMN06296241_0573</name>
</gene>
<evidence type="ECO:0000313" key="3">
    <source>
        <dbReference type="Proteomes" id="UP000219193"/>
    </source>
</evidence>
<organism evidence="2 3">
    <name type="scientific">Salinimicrobium sediminis</name>
    <dbReference type="NCBI Taxonomy" id="1343891"/>
    <lineage>
        <taxon>Bacteria</taxon>
        <taxon>Pseudomonadati</taxon>
        <taxon>Bacteroidota</taxon>
        <taxon>Flavobacteriia</taxon>
        <taxon>Flavobacteriales</taxon>
        <taxon>Flavobacteriaceae</taxon>
        <taxon>Salinimicrobium</taxon>
    </lineage>
</organism>
<proteinExistence type="predicted"/>
<dbReference type="AlphaFoldDB" id="A0A285X132"/>
<reference evidence="3" key="1">
    <citation type="submission" date="2017-09" db="EMBL/GenBank/DDBJ databases">
        <authorList>
            <person name="Varghese N."/>
            <person name="Submissions S."/>
        </authorList>
    </citation>
    <scope>NUCLEOTIDE SEQUENCE [LARGE SCALE GENOMIC DNA]</scope>
    <source>
        <strain evidence="3">CGMCC 1.12641</strain>
    </source>
</reference>
<dbReference type="EMBL" id="OCMF01000001">
    <property type="protein sequence ID" value="SOC79053.1"/>
    <property type="molecule type" value="Genomic_DNA"/>
</dbReference>
<dbReference type="OrthoDB" id="9151999at2"/>
<dbReference type="SUPFAM" id="SSF52540">
    <property type="entry name" value="P-loop containing nucleoside triphosphate hydrolases"/>
    <property type="match status" value="1"/>
</dbReference>
<dbReference type="Pfam" id="PF13521">
    <property type="entry name" value="AAA_28"/>
    <property type="match status" value="1"/>
</dbReference>
<dbReference type="RefSeq" id="WP_097054824.1">
    <property type="nucleotide sequence ID" value="NZ_OCMF01000001.1"/>
</dbReference>
<keyword evidence="2" id="KW-0808">Transferase</keyword>
<keyword evidence="2" id="KW-0548">Nucleotidyltransferase</keyword>
<evidence type="ECO:0000259" key="1">
    <source>
        <dbReference type="Pfam" id="PF13521"/>
    </source>
</evidence>
<dbReference type="Gene3D" id="3.40.50.300">
    <property type="entry name" value="P-loop containing nucleotide triphosphate hydrolases"/>
    <property type="match status" value="1"/>
</dbReference>
<dbReference type="InterPro" id="IPR052735">
    <property type="entry name" value="NAD_biosynth-regulator"/>
</dbReference>
<sequence>MEAKLEQRRSRNLLKIVLFGPESTGKTTLAQMLAEHFNTRWVPEYMREYLQVKWDKEQKSCEPHDLLPIAVGQMALENKMAAKADELLFCDTNLLELVVYSRAYYDEIVDPSLLKPALKAQYDLYFLTYIDVPWVEDDLRDRPLQRDQMFDRFKSTLEKNDLPYRLLQGNLQQRFETAVKIIEELKIQKIEL</sequence>
<name>A0A285X132_9FLAO</name>
<dbReference type="PANTHER" id="PTHR37512:SF1">
    <property type="entry name" value="NADR_TTD14 AAA DOMAIN-CONTAINING PROTEIN"/>
    <property type="match status" value="1"/>
</dbReference>
<evidence type="ECO:0000313" key="2">
    <source>
        <dbReference type="EMBL" id="SOC79053.1"/>
    </source>
</evidence>
<dbReference type="PANTHER" id="PTHR37512">
    <property type="entry name" value="TRIFUNCTIONAL NAD BIOSYNTHESIS/REGULATOR PROTEIN NADR"/>
    <property type="match status" value="1"/>
</dbReference>
<dbReference type="InterPro" id="IPR038727">
    <property type="entry name" value="NadR/Ttd14_AAA_dom"/>
</dbReference>